<reference evidence="3" key="1">
    <citation type="submission" date="2016-10" db="EMBL/GenBank/DDBJ databases">
        <authorList>
            <person name="Varghese N."/>
            <person name="Submissions S."/>
        </authorList>
    </citation>
    <scope>NUCLEOTIDE SEQUENCE [LARGE SCALE GENOMIC DNA]</scope>
    <source>
        <strain evidence="3">DSM 21857</strain>
    </source>
</reference>
<dbReference type="EMBL" id="FORF01000008">
    <property type="protein sequence ID" value="SFI94880.1"/>
    <property type="molecule type" value="Genomic_DNA"/>
</dbReference>
<keyword evidence="1" id="KW-0732">Signal</keyword>
<feature type="chain" id="PRO_5017319526" description="Protease inhibitor Inh" evidence="1">
    <location>
        <begin position="19"/>
        <end position="196"/>
    </location>
</feature>
<gene>
    <name evidence="2" type="ORF">SAMN03080618_01760</name>
</gene>
<feature type="signal peptide" evidence="1">
    <location>
        <begin position="1"/>
        <end position="18"/>
    </location>
</feature>
<dbReference type="AlphaFoldDB" id="A0A1I3MDL2"/>
<proteinExistence type="predicted"/>
<evidence type="ECO:0008006" key="4">
    <source>
        <dbReference type="Google" id="ProtNLM"/>
    </source>
</evidence>
<sequence length="196" mass="19782">MVLLVLAACQATPGSGLASSAADASIGPRQCAAPLPDGPPAKPDRLTAFGTATAWNVGRTVGRNAIAGAGGMVAGPVGGAVAGKLAASALPSEFDIRGNWQITDGVPDCACALSLAAPGSWSGANTERGTARASGCNNALLASANDFRLDETMTGLDAEFLVYASNGNRIAVLRRDGPDYYSGALSNGRTITMWRE</sequence>
<dbReference type="Proteomes" id="UP000242763">
    <property type="component" value="Unassembled WGS sequence"/>
</dbReference>
<keyword evidence="3" id="KW-1185">Reference proteome</keyword>
<evidence type="ECO:0000313" key="2">
    <source>
        <dbReference type="EMBL" id="SFI94880.1"/>
    </source>
</evidence>
<name>A0A1I3MDL2_9HYPH</name>
<protein>
    <recommendedName>
        <fullName evidence="4">Protease inhibitor Inh</fullName>
    </recommendedName>
</protein>
<organism evidence="2 3">
    <name type="scientific">Aquamicrobium aerolatum DSM 21857</name>
    <dbReference type="NCBI Taxonomy" id="1121003"/>
    <lineage>
        <taxon>Bacteria</taxon>
        <taxon>Pseudomonadati</taxon>
        <taxon>Pseudomonadota</taxon>
        <taxon>Alphaproteobacteria</taxon>
        <taxon>Hyphomicrobiales</taxon>
        <taxon>Phyllobacteriaceae</taxon>
        <taxon>Aerobium</taxon>
    </lineage>
</organism>
<evidence type="ECO:0000256" key="1">
    <source>
        <dbReference type="SAM" id="SignalP"/>
    </source>
</evidence>
<accession>A0A1I3MDL2</accession>
<dbReference type="STRING" id="1121003.SAMN03080618_01760"/>
<evidence type="ECO:0000313" key="3">
    <source>
        <dbReference type="Proteomes" id="UP000242763"/>
    </source>
</evidence>